<organism evidence="1 2">
    <name type="scientific">Citrobacter portucalensis</name>
    <dbReference type="NCBI Taxonomy" id="1639133"/>
    <lineage>
        <taxon>Bacteria</taxon>
        <taxon>Pseudomonadati</taxon>
        <taxon>Pseudomonadota</taxon>
        <taxon>Gammaproteobacteria</taxon>
        <taxon>Enterobacterales</taxon>
        <taxon>Enterobacteriaceae</taxon>
        <taxon>Citrobacter</taxon>
        <taxon>Citrobacter freundii complex</taxon>
    </lineage>
</organism>
<name>A0AAW7LYI9_9ENTR</name>
<gene>
    <name evidence="1" type="ORF">PEY55_16860</name>
</gene>
<reference evidence="1" key="1">
    <citation type="journal article" date="2023" name="Antimicrob Resist Infect Control">
        <title>Sanitary installations and wastewater plumbing as reservoir for the long-term circulation and transmission of carbapenemase producing Citrobacter freundii clones in a hospital setting.</title>
        <authorList>
            <person name="Hamerlinck H."/>
            <person name="Aerssens A."/>
            <person name="Boelens J."/>
            <person name="Dehaene A."/>
            <person name="McMahon M."/>
            <person name="Messiaen A.S."/>
            <person name="Vandendriessche S."/>
            <person name="Velghe A."/>
            <person name="Leroux-Roels I."/>
            <person name="Verhasselt B."/>
        </authorList>
    </citation>
    <scope>NUCLEOTIDE SEQUENCE</scope>
    <source>
        <strain evidence="1">UZG-GERCF-220920-Env23</strain>
    </source>
</reference>
<evidence type="ECO:0000313" key="2">
    <source>
        <dbReference type="Proteomes" id="UP001169985"/>
    </source>
</evidence>
<evidence type="ECO:0000313" key="1">
    <source>
        <dbReference type="EMBL" id="MDN4369943.1"/>
    </source>
</evidence>
<accession>A0AAW7LYI9</accession>
<comment type="caution">
    <text evidence="1">The sequence shown here is derived from an EMBL/GenBank/DDBJ whole genome shotgun (WGS) entry which is preliminary data.</text>
</comment>
<protein>
    <submittedName>
        <fullName evidence="1">Uncharacterized protein</fullName>
    </submittedName>
</protein>
<dbReference type="AlphaFoldDB" id="A0AAW7LYI9"/>
<sequence>MSKPVWMAVDPAEESGGYTAVTAMVYHITSRQQYHSFTLIDFRAFILDANVPISRSCVSAKGSDDQGIKRGCLVRLQLVQEDPDEELPF</sequence>
<proteinExistence type="predicted"/>
<reference evidence="1" key="2">
    <citation type="submission" date="2023-01" db="EMBL/GenBank/DDBJ databases">
        <authorList>
            <person name="Hamerlinck H."/>
            <person name="Aerssens A."/>
            <person name="Boelens J."/>
            <person name="Messiaen A.-S."/>
            <person name="Vandendriessche S."/>
            <person name="Velghe A."/>
            <person name="Verhasselt B."/>
            <person name="Leroux-Roels I."/>
        </authorList>
    </citation>
    <scope>NUCLEOTIDE SEQUENCE</scope>
    <source>
        <strain evidence="1">UZG-GERCF-220920-Env23</strain>
    </source>
</reference>
<dbReference type="EMBL" id="JAQIHS010000020">
    <property type="protein sequence ID" value="MDN4369943.1"/>
    <property type="molecule type" value="Genomic_DNA"/>
</dbReference>
<dbReference type="Proteomes" id="UP001169985">
    <property type="component" value="Unassembled WGS sequence"/>
</dbReference>